<evidence type="ECO:0000259" key="1">
    <source>
        <dbReference type="Pfam" id="PF09343"/>
    </source>
</evidence>
<dbReference type="Proteomes" id="UP000326729">
    <property type="component" value="Unassembled WGS sequence"/>
</dbReference>
<dbReference type="EMBL" id="CABVGY010000018">
    <property type="protein sequence ID" value="VVN00009.1"/>
    <property type="molecule type" value="Genomic_DNA"/>
</dbReference>
<organism evidence="2 3">
    <name type="scientific">Pseudomonas fluorescens</name>
    <dbReference type="NCBI Taxonomy" id="294"/>
    <lineage>
        <taxon>Bacteria</taxon>
        <taxon>Pseudomonadati</taxon>
        <taxon>Pseudomonadota</taxon>
        <taxon>Gammaproteobacteria</taxon>
        <taxon>Pseudomonadales</taxon>
        <taxon>Pseudomonadaceae</taxon>
        <taxon>Pseudomonas</taxon>
    </lineage>
</organism>
<gene>
    <name evidence="2" type="ORF">PS659_03306</name>
</gene>
<feature type="domain" description="DUF2460" evidence="1">
    <location>
        <begin position="34"/>
        <end position="215"/>
    </location>
</feature>
<name>A0A5E6UIX0_PSEFL</name>
<dbReference type="OrthoDB" id="1685145at2"/>
<dbReference type="InterPro" id="IPR011740">
    <property type="entry name" value="DUF2460"/>
</dbReference>
<evidence type="ECO:0000313" key="3">
    <source>
        <dbReference type="Proteomes" id="UP000326729"/>
    </source>
</evidence>
<dbReference type="AlphaFoldDB" id="A0A5E6UIX0"/>
<evidence type="ECO:0000313" key="2">
    <source>
        <dbReference type="EMBL" id="VVN00009.1"/>
    </source>
</evidence>
<protein>
    <recommendedName>
        <fullName evidence="1">DUF2460 domain-containing protein</fullName>
    </recommendedName>
</protein>
<proteinExistence type="predicted"/>
<reference evidence="2 3" key="1">
    <citation type="submission" date="2019-09" db="EMBL/GenBank/DDBJ databases">
        <authorList>
            <person name="Chandra G."/>
            <person name="Truman W A."/>
        </authorList>
    </citation>
    <scope>NUCLEOTIDE SEQUENCE [LARGE SCALE GENOMIC DNA]</scope>
    <source>
        <strain evidence="2">PS659</strain>
    </source>
</reference>
<accession>A0A5E6UIX0</accession>
<sequence length="216" mass="24330">MLLGPFFPARWIAGFPDRGVMADDVLPHLPGQTLLAKKAPEWSTGVQKSVSGRRRTTAYYSAPLWTFQMNYNAIRKRPGLDEWSRILNFFNERKGQFGEFLFFDRTDHQVNKHRFGTGDGVTRTFQLSRAIGNWVEPIYGVVNIERLSVAGVPATGFTVDELGQITFAHAPANGAPLEWTGAFFFRCAYDSDALDSAQPFGKIWEMKNISFTSIKP</sequence>
<dbReference type="Pfam" id="PF09343">
    <property type="entry name" value="DUF2460"/>
    <property type="match status" value="1"/>
</dbReference>